<reference evidence="2 3" key="1">
    <citation type="submission" date="2020-08" db="EMBL/GenBank/DDBJ databases">
        <title>Genomic Encyclopedia of Type Strains, Phase IV (KMG-IV): sequencing the most valuable type-strain genomes for metagenomic binning, comparative biology and taxonomic classification.</title>
        <authorList>
            <person name="Goeker M."/>
        </authorList>
    </citation>
    <scope>NUCLEOTIDE SEQUENCE [LARGE SCALE GENOMIC DNA]</scope>
    <source>
        <strain evidence="2 3">DSM 25966</strain>
    </source>
</reference>
<feature type="region of interest" description="Disordered" evidence="1">
    <location>
        <begin position="55"/>
        <end position="78"/>
    </location>
</feature>
<evidence type="ECO:0000313" key="2">
    <source>
        <dbReference type="EMBL" id="MBB3930680.1"/>
    </source>
</evidence>
<comment type="caution">
    <text evidence="2">The sequence shown here is derived from an EMBL/GenBank/DDBJ whole genome shotgun (WGS) entry which is preliminary data.</text>
</comment>
<gene>
    <name evidence="2" type="ORF">GGR25_001719</name>
</gene>
<keyword evidence="3" id="KW-1185">Reference proteome</keyword>
<organism evidence="2 3">
    <name type="scientific">Kaistia hirudinis</name>
    <dbReference type="NCBI Taxonomy" id="1293440"/>
    <lineage>
        <taxon>Bacteria</taxon>
        <taxon>Pseudomonadati</taxon>
        <taxon>Pseudomonadota</taxon>
        <taxon>Alphaproteobacteria</taxon>
        <taxon>Hyphomicrobiales</taxon>
        <taxon>Kaistiaceae</taxon>
        <taxon>Kaistia</taxon>
    </lineage>
</organism>
<dbReference type="EMBL" id="JACIDS010000002">
    <property type="protein sequence ID" value="MBB3930680.1"/>
    <property type="molecule type" value="Genomic_DNA"/>
</dbReference>
<dbReference type="AlphaFoldDB" id="A0A840AKA5"/>
<sequence>MPLNIRDEEVNRLATKLAQIRGVSKTDAVRHALENELRRPPSELPLRERLKPIQDRVRARKPTGQAADKAFYDSLYDE</sequence>
<evidence type="ECO:0000313" key="3">
    <source>
        <dbReference type="Proteomes" id="UP000553963"/>
    </source>
</evidence>
<protein>
    <submittedName>
        <fullName evidence="2">Antitoxin VapB</fullName>
    </submittedName>
</protein>
<evidence type="ECO:0000256" key="1">
    <source>
        <dbReference type="SAM" id="MobiDB-lite"/>
    </source>
</evidence>
<accession>A0A840AKA5</accession>
<proteinExistence type="predicted"/>
<dbReference type="InterPro" id="IPR011660">
    <property type="entry name" value="VapB-like"/>
</dbReference>
<name>A0A840AKA5_9HYPH</name>
<dbReference type="Proteomes" id="UP000553963">
    <property type="component" value="Unassembled WGS sequence"/>
</dbReference>
<dbReference type="RefSeq" id="WP_183398315.1">
    <property type="nucleotide sequence ID" value="NZ_JACIDS010000002.1"/>
</dbReference>
<dbReference type="Pfam" id="PF07704">
    <property type="entry name" value="PSK_trans_fac"/>
    <property type="match status" value="1"/>
</dbReference>